<evidence type="ECO:0000256" key="1">
    <source>
        <dbReference type="ARBA" id="ARBA00023157"/>
    </source>
</evidence>
<evidence type="ECO:0000313" key="8">
    <source>
        <dbReference type="Proteomes" id="UP000694888"/>
    </source>
</evidence>
<evidence type="ECO:0000256" key="2">
    <source>
        <dbReference type="PROSITE-ProRule" id="PRU01005"/>
    </source>
</evidence>
<reference evidence="9" key="1">
    <citation type="submission" date="2025-08" db="UniProtKB">
        <authorList>
            <consortium name="RefSeq"/>
        </authorList>
    </citation>
    <scope>IDENTIFICATION</scope>
</reference>
<dbReference type="PANTHER" id="PTHR22803">
    <property type="entry name" value="MANNOSE, PHOSPHOLIPASE, LECTIN RECEPTOR RELATED"/>
    <property type="match status" value="1"/>
</dbReference>
<dbReference type="InterPro" id="IPR018378">
    <property type="entry name" value="C-type_lectin_CS"/>
</dbReference>
<dbReference type="InterPro" id="IPR001304">
    <property type="entry name" value="C-type_lectin-like"/>
</dbReference>
<keyword evidence="1" id="KW-1015">Disulfide bond</keyword>
<dbReference type="SUPFAM" id="SSF56436">
    <property type="entry name" value="C-type lectin-like"/>
    <property type="match status" value="12"/>
</dbReference>
<keyword evidence="4" id="KW-1133">Transmembrane helix</keyword>
<evidence type="ECO:0000259" key="6">
    <source>
        <dbReference type="PROSITE" id="PS50041"/>
    </source>
</evidence>
<dbReference type="InterPro" id="IPR016187">
    <property type="entry name" value="CTDL_fold"/>
</dbReference>
<feature type="domain" description="ShKT" evidence="7">
    <location>
        <begin position="821"/>
        <end position="858"/>
    </location>
</feature>
<dbReference type="Proteomes" id="UP000694888">
    <property type="component" value="Unplaced"/>
</dbReference>
<dbReference type="InterPro" id="IPR003582">
    <property type="entry name" value="ShKT_dom"/>
</dbReference>
<dbReference type="SMART" id="SM00254">
    <property type="entry name" value="ShKT"/>
    <property type="match status" value="2"/>
</dbReference>
<dbReference type="PROSITE" id="PS00615">
    <property type="entry name" value="C_TYPE_LECTIN_1"/>
    <property type="match status" value="7"/>
</dbReference>
<feature type="domain" description="C-type lectin" evidence="6">
    <location>
        <begin position="1142"/>
        <end position="1262"/>
    </location>
</feature>
<dbReference type="Pfam" id="PF01549">
    <property type="entry name" value="ShK"/>
    <property type="match status" value="2"/>
</dbReference>
<keyword evidence="5" id="KW-0732">Signal</keyword>
<feature type="domain" description="C-type lectin" evidence="6">
    <location>
        <begin position="627"/>
        <end position="738"/>
    </location>
</feature>
<evidence type="ECO:0000313" key="9">
    <source>
        <dbReference type="RefSeq" id="XP_012946935.1"/>
    </source>
</evidence>
<dbReference type="CDD" id="cd00037">
    <property type="entry name" value="CLECT"/>
    <property type="match status" value="9"/>
</dbReference>
<proteinExistence type="predicted"/>
<feature type="transmembrane region" description="Helical" evidence="4">
    <location>
        <begin position="1941"/>
        <end position="1963"/>
    </location>
</feature>
<feature type="domain" description="C-type lectin" evidence="6">
    <location>
        <begin position="1445"/>
        <end position="1579"/>
    </location>
</feature>
<dbReference type="Gene3D" id="3.10.100.10">
    <property type="entry name" value="Mannose-Binding Protein A, subunit A"/>
    <property type="match status" value="13"/>
</dbReference>
<feature type="domain" description="C-type lectin" evidence="6">
    <location>
        <begin position="38"/>
        <end position="162"/>
    </location>
</feature>
<dbReference type="RefSeq" id="XP_012946935.1">
    <property type="nucleotide sequence ID" value="XM_013091481.2"/>
</dbReference>
<feature type="domain" description="C-type lectin" evidence="6">
    <location>
        <begin position="1292"/>
        <end position="1415"/>
    </location>
</feature>
<evidence type="ECO:0000259" key="7">
    <source>
        <dbReference type="PROSITE" id="PS51670"/>
    </source>
</evidence>
<feature type="domain" description="C-type lectin" evidence="6">
    <location>
        <begin position="1748"/>
        <end position="1875"/>
    </location>
</feature>
<gene>
    <name evidence="9" type="primary">LOC101849671</name>
</gene>
<dbReference type="InterPro" id="IPR016186">
    <property type="entry name" value="C-type_lectin-like/link_sf"/>
</dbReference>
<feature type="domain" description="C-type lectin" evidence="6">
    <location>
        <begin position="772"/>
        <end position="962"/>
    </location>
</feature>
<dbReference type="CDD" id="cd12087">
    <property type="entry name" value="TM_EGFR-like"/>
    <property type="match status" value="1"/>
</dbReference>
<feature type="domain" description="ShKT" evidence="7">
    <location>
        <begin position="862"/>
        <end position="897"/>
    </location>
</feature>
<dbReference type="PROSITE" id="PS51670">
    <property type="entry name" value="SHKT"/>
    <property type="match status" value="2"/>
</dbReference>
<evidence type="ECO:0000256" key="3">
    <source>
        <dbReference type="SAM" id="MobiDB-lite"/>
    </source>
</evidence>
<feature type="domain" description="C-type lectin" evidence="6">
    <location>
        <begin position="316"/>
        <end position="442"/>
    </location>
</feature>
<feature type="domain" description="C-type lectin" evidence="6">
    <location>
        <begin position="180"/>
        <end position="303"/>
    </location>
</feature>
<feature type="region of interest" description="Disordered" evidence="3">
    <location>
        <begin position="1992"/>
        <end position="2025"/>
    </location>
</feature>
<dbReference type="PROSITE" id="PS50041">
    <property type="entry name" value="C_TYPE_LECTIN_2"/>
    <property type="match status" value="12"/>
</dbReference>
<sequence>MDLSRYCCKFGLLLVLLGILCHAAQSQVCPHGWVDYPGSESCYLISDYQVRYNYKMASDRCHTHEGQLVKIDTQKEMDWLVTEINALTATFLPPRMQWWVGLEDEGKGEGFKYPDGGKAKTTIIPWASGSIPSASSSPVCGSYVNETMNISPCTSWFGLICERDKALPITCNTDEGWVFLNGTCFKYYSEKAGWEQARKICQSEDADLAKVETEAESFYVWDTTKTNTSQAWVGFKSSDPNSKFAWTDGTPVDDKLPWWVKGQPGVVQSKAVPLCGVIGGVKTRRTSSWQTKPCSQTNSYVCSKPPGVCADGWAQHQSTCYKFYPYRKKGWGEARSYCSAQGADLLAISSESSQKFLKSFFQTLKSLGVRSIWIGLSDAGVDQSSYRWVGGAPVDDGWTNWAQAKPTDTPGKKDCGFIATADRRTRWKVTPQCTLARSFGCQISVNTVPKRPVPPKMKKTGSVRCEKSWIAAGDTCVFASDQDADWTAAGHACDQKLAKLLVLSDDTVYTALNASGSLTTGSYWIGLTDSAAEGNFVWVDGTPLNPSLTHWANAEALNSTAQNCIFMKRFNGTLKWDDKKCSSRRMFLCQKLPSNNVATQAPVTTTPAPFSSKCGSGWEERAGTDFCYMFPGTQTTWARALAVCQAQNGSLVSITSRAEQSYLQGRLLSGSSSSYWIGASDRTQEAGWSWEDGSPFAFLNWHTGEPNNLGNEDCGALDAKTWTWYDFQCSYNTGYICKKTAESALTTPAPYTTPSNVPKGKHYGCEPGWLSYQSNCYKIQPTPMKWEDADIACRQDGAHLASIDSKLENSFVFSQLPKESCTNTFKYPSNCTVWAKNDECQKNPAWMSKHCTSACGFCKNACVDKHTAYECQYWAKVGECDKNPTYMFPNCALSCGCSRELNRGYWIGLNDRQVQMNFVWSDLSPVKFTVWKQNEPNNYHGREEDCVRMYTLDGEWSDESCDGSASGYICKKPKAIIDTPTISPDSVGCPMGAFGYQASCYIIVDTPKTWQDAKAYCQSKMGHLTTIQNRITGAFVASELAGKTASYWLGLSNPGDKYVWVNGAQVKYLPWGPSHTGNEKNSCVAIRTQKPFGLWENLDCQGKQPFICETGRRGFTTTPVPTTTPPPVPTTPAPCPNGWSGHNDYCYKLFKEAEDKKNWQAAQTFCEIFGGSLPSAHDKATVDFIGDLTGYYYNPGNIWIGLTDKDKEGSYVWSDGSPFDYVSWHDGEPNNIHGTEDCIQMTLRTGTWNDFNCFAVAAFVCSVRRGVPFPSPSPTVPTTPAPHCGDSDWIYHNGFCYFFSPDYGEDAKLSWFAAHRFCLSKGGDLVSITSEPENAFLILTAQVLRSGNTDTYWVGLNQMDQENYVWSDGSPFIFDFWAEIEPNDGYGAERCVDMRTQDGFWVDDFCSDERGYICKKVNGTSSPNIPVPTPVVPGHCPQGFLSMGVTNKCFKVGGLGDITNDPPLAWEDARDTCHNISAPSRVQIASINSQLEQDFVTLLLAGLTSDLWTGLNDKKRRHSWTWLDNSEVVYLNWAAGQPGQHWSYHSGHCVALQQNPARKNDLAKWKPQSCSTELPYLCETPKVATPGVTTVSPAPTQVSGASSCMPNFFSYNSGCFMIVNQDKTWQEARSACQFFNAELASVLDLYDAAKLDLELYNHHVGSAAWIGLYYDQPTSQYLWTDSWPLASTFWLESDPDLQTNDSCVAFQNTHWNDTSCAEKKPFICSIRPTPPTTPASRGHCANFDHIPFGDFCYLSYPDTQVTWSEANYQCSERGMEMVSVSSAEEAGFLLSLVNLDPTDTDSSSYYIPTNVWLGLRRDSKGAFRWSDDSPTSFFNWEDKEPSAKAGSSADTLSGYDEECVEMYRESGKWNDVPCSGKSRGFVCRVSQVFPTTLPPTTSTTVPPSPPTRQSQSAPSSPVRRPQIGPVVGAANSSNSLTAGQIAGIAIGILGLAVIVAAAIFIVYRRKHADDGKLGPPMVSNGGFDNALYHRKNGDEIGFTNGNPSGKIEGAADKNDKSQSQEFSDA</sequence>
<feature type="chain" id="PRO_5046803971" evidence="5">
    <location>
        <begin position="27"/>
        <end position="2025"/>
    </location>
</feature>
<dbReference type="SMART" id="SM00034">
    <property type="entry name" value="CLECT"/>
    <property type="match status" value="12"/>
</dbReference>
<dbReference type="GeneID" id="101849671"/>
<evidence type="ECO:0000256" key="4">
    <source>
        <dbReference type="SAM" id="Phobius"/>
    </source>
</evidence>
<protein>
    <submittedName>
        <fullName evidence="9">Macrophage mannose receptor 1</fullName>
    </submittedName>
</protein>
<evidence type="ECO:0000256" key="5">
    <source>
        <dbReference type="SAM" id="SignalP"/>
    </source>
</evidence>
<keyword evidence="9" id="KW-0675">Receptor</keyword>
<dbReference type="InterPro" id="IPR050111">
    <property type="entry name" value="C-type_lectin/snaclec_domain"/>
</dbReference>
<keyword evidence="8" id="KW-1185">Reference proteome</keyword>
<feature type="compositionally biased region" description="Low complexity" evidence="3">
    <location>
        <begin position="1892"/>
        <end position="1917"/>
    </location>
</feature>
<keyword evidence="4" id="KW-0472">Membrane</keyword>
<organism evidence="8 9">
    <name type="scientific">Aplysia californica</name>
    <name type="common">California sea hare</name>
    <dbReference type="NCBI Taxonomy" id="6500"/>
    <lineage>
        <taxon>Eukaryota</taxon>
        <taxon>Metazoa</taxon>
        <taxon>Spiralia</taxon>
        <taxon>Lophotrochozoa</taxon>
        <taxon>Mollusca</taxon>
        <taxon>Gastropoda</taxon>
        <taxon>Heterobranchia</taxon>
        <taxon>Euthyneura</taxon>
        <taxon>Tectipleura</taxon>
        <taxon>Aplysiida</taxon>
        <taxon>Aplysioidea</taxon>
        <taxon>Aplysiidae</taxon>
        <taxon>Aplysia</taxon>
    </lineage>
</organism>
<feature type="domain" description="C-type lectin" evidence="6">
    <location>
        <begin position="996"/>
        <end position="1109"/>
    </location>
</feature>
<name>A0ABM1AG18_APLCA</name>
<feature type="signal peptide" evidence="5">
    <location>
        <begin position="1"/>
        <end position="26"/>
    </location>
</feature>
<dbReference type="Pfam" id="PF00059">
    <property type="entry name" value="Lectin_C"/>
    <property type="match status" value="12"/>
</dbReference>
<feature type="domain" description="C-type lectin" evidence="6">
    <location>
        <begin position="472"/>
        <end position="590"/>
    </location>
</feature>
<keyword evidence="4" id="KW-0812">Transmembrane</keyword>
<comment type="caution">
    <text evidence="2">Lacks conserved residue(s) required for the propagation of feature annotation.</text>
</comment>
<feature type="region of interest" description="Disordered" evidence="3">
    <location>
        <begin position="1892"/>
        <end position="1926"/>
    </location>
</feature>
<feature type="compositionally biased region" description="Basic and acidic residues" evidence="3">
    <location>
        <begin position="2009"/>
        <end position="2018"/>
    </location>
</feature>
<accession>A0ABM1AG18</accession>
<feature type="domain" description="C-type lectin" evidence="6">
    <location>
        <begin position="1611"/>
        <end position="1725"/>
    </location>
</feature>